<dbReference type="PANTHER" id="PTHR13847">
    <property type="entry name" value="SARCOSINE DEHYDROGENASE-RELATED"/>
    <property type="match status" value="1"/>
</dbReference>
<evidence type="ECO:0000256" key="1">
    <source>
        <dbReference type="ARBA" id="ARBA00023002"/>
    </source>
</evidence>
<dbReference type="InterPro" id="IPR036188">
    <property type="entry name" value="FAD/NAD-bd_sf"/>
</dbReference>
<dbReference type="EMBL" id="SNYI01000001">
    <property type="protein sequence ID" value="TDQ33347.1"/>
    <property type="molecule type" value="Genomic_DNA"/>
</dbReference>
<protein>
    <submittedName>
        <fullName evidence="3">Glycine/D-amino acid oxidase-like deaminating enzyme</fullName>
    </submittedName>
</protein>
<accession>A0A4R6TSP8</accession>
<dbReference type="Gene3D" id="3.50.50.60">
    <property type="entry name" value="FAD/NAD(P)-binding domain"/>
    <property type="match status" value="1"/>
</dbReference>
<dbReference type="AlphaFoldDB" id="A0A4R6TSP8"/>
<feature type="domain" description="FAD dependent oxidoreductase" evidence="2">
    <location>
        <begin position="3"/>
        <end position="327"/>
    </location>
</feature>
<evidence type="ECO:0000259" key="2">
    <source>
        <dbReference type="Pfam" id="PF01266"/>
    </source>
</evidence>
<evidence type="ECO:0000313" key="4">
    <source>
        <dbReference type="Proteomes" id="UP000295468"/>
    </source>
</evidence>
<name>A0A4R6TSP8_9FLAO</name>
<organism evidence="3 4">
    <name type="scientific">Zeaxanthinibacter enoshimensis</name>
    <dbReference type="NCBI Taxonomy" id="392009"/>
    <lineage>
        <taxon>Bacteria</taxon>
        <taxon>Pseudomonadati</taxon>
        <taxon>Bacteroidota</taxon>
        <taxon>Flavobacteriia</taxon>
        <taxon>Flavobacteriales</taxon>
        <taxon>Flavobacteriaceae</taxon>
        <taxon>Zeaxanthinibacter</taxon>
    </lineage>
</organism>
<proteinExistence type="predicted"/>
<dbReference type="SUPFAM" id="SSF54373">
    <property type="entry name" value="FAD-linked reductases, C-terminal domain"/>
    <property type="match status" value="1"/>
</dbReference>
<dbReference type="Pfam" id="PF01266">
    <property type="entry name" value="DAO"/>
    <property type="match status" value="1"/>
</dbReference>
<gene>
    <name evidence="3" type="ORF">CLV82_1186</name>
</gene>
<dbReference type="InterPro" id="IPR006076">
    <property type="entry name" value="FAD-dep_OxRdtase"/>
</dbReference>
<dbReference type="Proteomes" id="UP000295468">
    <property type="component" value="Unassembled WGS sequence"/>
</dbReference>
<dbReference type="OrthoDB" id="214253at2"/>
<keyword evidence="4" id="KW-1185">Reference proteome</keyword>
<evidence type="ECO:0000313" key="3">
    <source>
        <dbReference type="EMBL" id="TDQ33347.1"/>
    </source>
</evidence>
<dbReference type="RefSeq" id="WP_133643344.1">
    <property type="nucleotide sequence ID" value="NZ_SNYI01000001.1"/>
</dbReference>
<keyword evidence="1" id="KW-0560">Oxidoreductase</keyword>
<comment type="caution">
    <text evidence="3">The sequence shown here is derived from an EMBL/GenBank/DDBJ whole genome shotgun (WGS) entry which is preliminary data.</text>
</comment>
<sequence length="358" mass="39993">MIDYLIVGLGLAGISMCETLSGHGKSFVVINDDSQQATKVAGGLYNPVVLKRFNPVWMAAEQLQVALPFYTALEEKLGARLLYPGRIKRRFASVEEQNQWFEACDHPRLKDFLLPDVLANTNPGIAAPYGFGIVENSGRVDTALLAKQYAELLEEKGTLLKESFLFDKLKVSADEVQYKEIKARQVIFATGYGLSANPYFNYLPLQGSKGEYLRIHCPGLKETEILKSAFFVLPGENDEYLVGATYAWKDYENTPTKKARVQLKEKLDKLLNCDYQIIGQQAGLRPTVADRRPLVGRHPEHTNLYALNGFGSRGVMIGPWAAKQLFDLIESGQPLNPEMDLGRFTKIYYPQARDASGS</sequence>
<reference evidence="3 4" key="1">
    <citation type="submission" date="2019-03" db="EMBL/GenBank/DDBJ databases">
        <title>Genomic Encyclopedia of Archaeal and Bacterial Type Strains, Phase II (KMG-II): from individual species to whole genera.</title>
        <authorList>
            <person name="Goeker M."/>
        </authorList>
    </citation>
    <scope>NUCLEOTIDE SEQUENCE [LARGE SCALE GENOMIC DNA]</scope>
    <source>
        <strain evidence="3 4">DSM 18435</strain>
    </source>
</reference>
<dbReference type="GO" id="GO:0016491">
    <property type="term" value="F:oxidoreductase activity"/>
    <property type="evidence" value="ECO:0007669"/>
    <property type="project" value="UniProtKB-KW"/>
</dbReference>
<dbReference type="SUPFAM" id="SSF51971">
    <property type="entry name" value="Nucleotide-binding domain"/>
    <property type="match status" value="1"/>
</dbReference>
<dbReference type="PANTHER" id="PTHR13847:SF289">
    <property type="entry name" value="GLYCINE OXIDASE"/>
    <property type="match status" value="1"/>
</dbReference>
<dbReference type="Gene3D" id="3.30.9.10">
    <property type="entry name" value="D-Amino Acid Oxidase, subunit A, domain 2"/>
    <property type="match status" value="1"/>
</dbReference>
<dbReference type="GO" id="GO:0005737">
    <property type="term" value="C:cytoplasm"/>
    <property type="evidence" value="ECO:0007669"/>
    <property type="project" value="TreeGrafter"/>
</dbReference>